<protein>
    <submittedName>
        <fullName evidence="2">Uncharacterized protein</fullName>
    </submittedName>
</protein>
<keyword evidence="1" id="KW-0472">Membrane</keyword>
<dbReference type="AlphaFoldDB" id="A0A4Y7Q1H9"/>
<name>A0A4Y7Q1H9_9AGAM</name>
<gene>
    <name evidence="2" type="ORF">BD410DRAFT_293517</name>
</gene>
<reference evidence="2 3" key="1">
    <citation type="submission" date="2018-06" db="EMBL/GenBank/DDBJ databases">
        <title>A transcriptomic atlas of mushroom development highlights an independent origin of complex multicellularity.</title>
        <authorList>
            <consortium name="DOE Joint Genome Institute"/>
            <person name="Krizsan K."/>
            <person name="Almasi E."/>
            <person name="Merenyi Z."/>
            <person name="Sahu N."/>
            <person name="Viragh M."/>
            <person name="Koszo T."/>
            <person name="Mondo S."/>
            <person name="Kiss B."/>
            <person name="Balint B."/>
            <person name="Kues U."/>
            <person name="Barry K."/>
            <person name="Hegedus J.C."/>
            <person name="Henrissat B."/>
            <person name="Johnson J."/>
            <person name="Lipzen A."/>
            <person name="Ohm R."/>
            <person name="Nagy I."/>
            <person name="Pangilinan J."/>
            <person name="Yan J."/>
            <person name="Xiong Y."/>
            <person name="Grigoriev I.V."/>
            <person name="Hibbett D.S."/>
            <person name="Nagy L.G."/>
        </authorList>
    </citation>
    <scope>NUCLEOTIDE SEQUENCE [LARGE SCALE GENOMIC DNA]</scope>
    <source>
        <strain evidence="2 3">SZMC22713</strain>
    </source>
</reference>
<dbReference type="Proteomes" id="UP000294933">
    <property type="component" value="Unassembled WGS sequence"/>
</dbReference>
<evidence type="ECO:0000313" key="3">
    <source>
        <dbReference type="Proteomes" id="UP000294933"/>
    </source>
</evidence>
<accession>A0A4Y7Q1H9</accession>
<keyword evidence="1" id="KW-1133">Transmembrane helix</keyword>
<sequence>MLRTTPDWFFLCHFVTVITSFIIWPVYGDESNGTGLRLQRVICSLSKGIGLTLRRTSPTWANIIWTDMEPMELIIPVEVGLDCT</sequence>
<keyword evidence="1" id="KW-0812">Transmembrane</keyword>
<dbReference type="VEuPathDB" id="FungiDB:BD410DRAFT_293517"/>
<organism evidence="2 3">
    <name type="scientific">Rickenella mellea</name>
    <dbReference type="NCBI Taxonomy" id="50990"/>
    <lineage>
        <taxon>Eukaryota</taxon>
        <taxon>Fungi</taxon>
        <taxon>Dikarya</taxon>
        <taxon>Basidiomycota</taxon>
        <taxon>Agaricomycotina</taxon>
        <taxon>Agaricomycetes</taxon>
        <taxon>Hymenochaetales</taxon>
        <taxon>Rickenellaceae</taxon>
        <taxon>Rickenella</taxon>
    </lineage>
</organism>
<dbReference type="EMBL" id="ML170180">
    <property type="protein sequence ID" value="TDL21497.1"/>
    <property type="molecule type" value="Genomic_DNA"/>
</dbReference>
<evidence type="ECO:0000256" key="1">
    <source>
        <dbReference type="SAM" id="Phobius"/>
    </source>
</evidence>
<proteinExistence type="predicted"/>
<evidence type="ECO:0000313" key="2">
    <source>
        <dbReference type="EMBL" id="TDL21497.1"/>
    </source>
</evidence>
<keyword evidence="3" id="KW-1185">Reference proteome</keyword>
<feature type="transmembrane region" description="Helical" evidence="1">
    <location>
        <begin position="7"/>
        <end position="27"/>
    </location>
</feature>